<keyword evidence="2" id="KW-1185">Reference proteome</keyword>
<accession>A0A1C2JF36</accession>
<dbReference type="OrthoDB" id="7351211at2"/>
<dbReference type="Proteomes" id="UP000095008">
    <property type="component" value="Unassembled WGS sequence"/>
</dbReference>
<sequence>MIYTVECSFTDPSAEDEWNIFYSDEKLPALISVRGFLTSQRFKLSEGMNSVPTYLTIHTIANERVIESADYRQNGGGNFSKWQPMITNWHRNIYGGIERFPDVISDQRLLMSNESGDALRALGFQVLHLWASGLDRTPMERWVAISCNLPDPAPHLKAEGICVYAPMGNQLQSDSL</sequence>
<evidence type="ECO:0000313" key="2">
    <source>
        <dbReference type="Proteomes" id="UP000095008"/>
    </source>
</evidence>
<proteinExistence type="predicted"/>
<name>A0A1C2JF36_ACITH</name>
<organism evidence="1 2">
    <name type="scientific">Acidithiobacillus thiooxidans</name>
    <name type="common">Thiobacillus thiooxidans</name>
    <dbReference type="NCBI Taxonomy" id="930"/>
    <lineage>
        <taxon>Bacteria</taxon>
        <taxon>Pseudomonadati</taxon>
        <taxon>Pseudomonadota</taxon>
        <taxon>Acidithiobacillia</taxon>
        <taxon>Acidithiobacillales</taxon>
        <taxon>Acidithiobacillaceae</taxon>
        <taxon>Acidithiobacillus</taxon>
    </lineage>
</organism>
<dbReference type="RefSeq" id="WP_065973811.1">
    <property type="nucleotide sequence ID" value="NZ_LWRY01000112.1"/>
</dbReference>
<evidence type="ECO:0008006" key="3">
    <source>
        <dbReference type="Google" id="ProtNLM"/>
    </source>
</evidence>
<dbReference type="AlphaFoldDB" id="A0A1C2JF36"/>
<comment type="caution">
    <text evidence="1">The sequence shown here is derived from an EMBL/GenBank/DDBJ whole genome shotgun (WGS) entry which is preliminary data.</text>
</comment>
<evidence type="ECO:0000313" key="1">
    <source>
        <dbReference type="EMBL" id="OCX72309.1"/>
    </source>
</evidence>
<dbReference type="EMBL" id="LWRY01000112">
    <property type="protein sequence ID" value="OCX72309.1"/>
    <property type="molecule type" value="Genomic_DNA"/>
</dbReference>
<reference evidence="1" key="1">
    <citation type="journal article" date="2016" name="Int. J. Mol. Sci.">
        <title>Comparative genomics of the extreme acidophile Acidithiobacillus thiooxidans reveals intraspecific divergence and niche adaptation.</title>
        <authorList>
            <person name="Zhang X."/>
            <person name="Feng X."/>
            <person name="Tao J."/>
            <person name="Ma L."/>
            <person name="Xiao Y."/>
            <person name="Liang Y."/>
            <person name="Liu X."/>
            <person name="Yin H."/>
        </authorList>
    </citation>
    <scope>NUCLEOTIDE SEQUENCE [LARGE SCALE GENOMIC DNA]</scope>
    <source>
        <strain evidence="1">DXS-W</strain>
    </source>
</reference>
<protein>
    <recommendedName>
        <fullName evidence="3">Sugar ABC transporter</fullName>
    </recommendedName>
</protein>
<gene>
    <name evidence="1" type="ORF">A6M23_10110</name>
</gene>